<dbReference type="Pfam" id="PF13640">
    <property type="entry name" value="2OG-FeII_Oxy_3"/>
    <property type="match status" value="1"/>
</dbReference>
<dbReference type="Proteomes" id="UP000663865">
    <property type="component" value="Unassembled WGS sequence"/>
</dbReference>
<evidence type="ECO:0000256" key="3">
    <source>
        <dbReference type="ARBA" id="ARBA00022896"/>
    </source>
</evidence>
<reference evidence="11" key="1">
    <citation type="submission" date="2021-02" db="EMBL/GenBank/DDBJ databases">
        <authorList>
            <person name="Nowell W R."/>
        </authorList>
    </citation>
    <scope>NUCLEOTIDE SEQUENCE</scope>
</reference>
<evidence type="ECO:0000256" key="1">
    <source>
        <dbReference type="ARBA" id="ARBA00001961"/>
    </source>
</evidence>
<keyword evidence="5" id="KW-0560">Oxidoreductase</keyword>
<feature type="compositionally biased region" description="Low complexity" evidence="7">
    <location>
        <begin position="111"/>
        <end position="134"/>
    </location>
</feature>
<dbReference type="AlphaFoldDB" id="A0A821LAT9"/>
<evidence type="ECO:0000313" key="11">
    <source>
        <dbReference type="EMBL" id="CAF4748545.1"/>
    </source>
</evidence>
<feature type="transmembrane region" description="Helical" evidence="8">
    <location>
        <begin position="16"/>
        <end position="45"/>
    </location>
</feature>
<dbReference type="Proteomes" id="UP000663838">
    <property type="component" value="Unassembled WGS sequence"/>
</dbReference>
<feature type="domain" description="Prolyl 4-hydroxylase alpha subunit" evidence="9">
    <location>
        <begin position="245"/>
        <end position="435"/>
    </location>
</feature>
<evidence type="ECO:0000256" key="8">
    <source>
        <dbReference type="SAM" id="Phobius"/>
    </source>
</evidence>
<dbReference type="FunFam" id="2.60.120.620:FF:000054">
    <property type="entry name" value="Prolyl 4-hydroxylase subunit alpha-1"/>
    <property type="match status" value="1"/>
</dbReference>
<comment type="cofactor">
    <cofactor evidence="1">
        <name>L-ascorbate</name>
        <dbReference type="ChEBI" id="CHEBI:38290"/>
    </cofactor>
</comment>
<evidence type="ECO:0000313" key="10">
    <source>
        <dbReference type="EMBL" id="CAF3623278.1"/>
    </source>
</evidence>
<protein>
    <recommendedName>
        <fullName evidence="9">Prolyl 4-hydroxylase alpha subunit domain-containing protein</fullName>
    </recommendedName>
</protein>
<keyword evidence="6" id="KW-0408">Iron</keyword>
<evidence type="ECO:0000259" key="9">
    <source>
        <dbReference type="SMART" id="SM00702"/>
    </source>
</evidence>
<proteinExistence type="predicted"/>
<dbReference type="EMBL" id="CAJNYV010003934">
    <property type="protein sequence ID" value="CAF3623278.1"/>
    <property type="molecule type" value="Genomic_DNA"/>
</dbReference>
<comment type="caution">
    <text evidence="11">The sequence shown here is derived from an EMBL/GenBank/DDBJ whole genome shotgun (WGS) entry which is preliminary data.</text>
</comment>
<dbReference type="EMBL" id="CAJOBS010001636">
    <property type="protein sequence ID" value="CAF4748545.1"/>
    <property type="molecule type" value="Genomic_DNA"/>
</dbReference>
<keyword evidence="8" id="KW-1133">Transmembrane helix</keyword>
<sequence>MAKEKSENVQQATSKLTLLFVAIAGGIVAICLQPLIILLCAHLGITIAPISYQEVSTRTTPEQIPLTTTIATTNKPQTTTIKTIVVKNDPTIDEEPILLKNEPITIKFPESTTTTTTTTTTATTKKPKSSTTKTSTKKVEQSDETSKTAKLEKELSQPDIIDVTGRNKEIPEEVKNFKPTRINMIKTKKLWIPIPNSNGGHRRVPPVAIRAGKEHKSSVKHWLFEEFLSHDECVNLIKVHKEHVKKMKEIDPIICFDSIQTLRKHLKDLKPNTELHVTPNDFTKGTTCVNATFSSTLKQWGLKWSYSTAFYLGESPFSTTLSKRIEEATELQSNHGGKFQITSTEKGVGYKAHHDCTLNGLKQDRYATFLSYLNTVKKGGETEFQDLEIKISPKEGRAIVWNNMNADGVCEENSIHSANIVEDEEEKFVIQRWYYYEDFYSLGKRPPEPNQPERSSGQARVSCDEYDMGSCRAYDEWNYDHLLKYRNVNHNLV</sequence>
<evidence type="ECO:0000256" key="2">
    <source>
        <dbReference type="ARBA" id="ARBA00022723"/>
    </source>
</evidence>
<dbReference type="SMART" id="SM00702">
    <property type="entry name" value="P4Hc"/>
    <property type="match status" value="1"/>
</dbReference>
<evidence type="ECO:0000313" key="12">
    <source>
        <dbReference type="Proteomes" id="UP000663838"/>
    </source>
</evidence>
<dbReference type="PANTHER" id="PTHR10869:SF180">
    <property type="entry name" value="FE2OG DIOXYGENASE DOMAIN-CONTAINING PROTEIN"/>
    <property type="match status" value="1"/>
</dbReference>
<name>A0A821LAT9_9BILA</name>
<evidence type="ECO:0000256" key="7">
    <source>
        <dbReference type="SAM" id="MobiDB-lite"/>
    </source>
</evidence>
<feature type="region of interest" description="Disordered" evidence="7">
    <location>
        <begin position="110"/>
        <end position="152"/>
    </location>
</feature>
<gene>
    <name evidence="10" type="ORF">KIK155_LOCUS22030</name>
    <name evidence="11" type="ORF">TOA249_LOCUS20209</name>
</gene>
<dbReference type="GO" id="GO:0005783">
    <property type="term" value="C:endoplasmic reticulum"/>
    <property type="evidence" value="ECO:0007669"/>
    <property type="project" value="TreeGrafter"/>
</dbReference>
<dbReference type="InterPro" id="IPR006620">
    <property type="entry name" value="Pro_4_hyd_alph"/>
</dbReference>
<dbReference type="GO" id="GO:0005506">
    <property type="term" value="F:iron ion binding"/>
    <property type="evidence" value="ECO:0007669"/>
    <property type="project" value="InterPro"/>
</dbReference>
<accession>A0A821LAT9</accession>
<keyword evidence="3" id="KW-0847">Vitamin C</keyword>
<dbReference type="Gene3D" id="2.60.120.620">
    <property type="entry name" value="q2cbj1_9rhob like domain"/>
    <property type="match status" value="1"/>
</dbReference>
<evidence type="ECO:0000256" key="5">
    <source>
        <dbReference type="ARBA" id="ARBA00023002"/>
    </source>
</evidence>
<keyword evidence="2" id="KW-0479">Metal-binding</keyword>
<dbReference type="GO" id="GO:0004656">
    <property type="term" value="F:procollagen-proline 4-dioxygenase activity"/>
    <property type="evidence" value="ECO:0007669"/>
    <property type="project" value="TreeGrafter"/>
</dbReference>
<keyword evidence="8" id="KW-0812">Transmembrane</keyword>
<keyword evidence="8" id="KW-0472">Membrane</keyword>
<dbReference type="GO" id="GO:0031418">
    <property type="term" value="F:L-ascorbic acid binding"/>
    <property type="evidence" value="ECO:0007669"/>
    <property type="project" value="UniProtKB-KW"/>
</dbReference>
<keyword evidence="4" id="KW-0223">Dioxygenase</keyword>
<feature type="compositionally biased region" description="Basic and acidic residues" evidence="7">
    <location>
        <begin position="137"/>
        <end position="152"/>
    </location>
</feature>
<dbReference type="PANTHER" id="PTHR10869">
    <property type="entry name" value="PROLYL 4-HYDROXYLASE ALPHA SUBUNIT"/>
    <property type="match status" value="1"/>
</dbReference>
<organism evidence="11 12">
    <name type="scientific">Rotaria socialis</name>
    <dbReference type="NCBI Taxonomy" id="392032"/>
    <lineage>
        <taxon>Eukaryota</taxon>
        <taxon>Metazoa</taxon>
        <taxon>Spiralia</taxon>
        <taxon>Gnathifera</taxon>
        <taxon>Rotifera</taxon>
        <taxon>Eurotatoria</taxon>
        <taxon>Bdelloidea</taxon>
        <taxon>Philodinida</taxon>
        <taxon>Philodinidae</taxon>
        <taxon>Rotaria</taxon>
    </lineage>
</organism>
<dbReference type="InterPro" id="IPR044862">
    <property type="entry name" value="Pro_4_hyd_alph_FE2OG_OXY"/>
</dbReference>
<evidence type="ECO:0000256" key="6">
    <source>
        <dbReference type="ARBA" id="ARBA00023004"/>
    </source>
</evidence>
<dbReference type="InterPro" id="IPR045054">
    <property type="entry name" value="P4HA-like"/>
</dbReference>
<evidence type="ECO:0000256" key="4">
    <source>
        <dbReference type="ARBA" id="ARBA00022964"/>
    </source>
</evidence>